<proteinExistence type="inferred from homology"/>
<evidence type="ECO:0000256" key="1">
    <source>
        <dbReference type="ARBA" id="ARBA00006594"/>
    </source>
</evidence>
<dbReference type="InterPro" id="IPR002052">
    <property type="entry name" value="DNA_methylase_N6_adenine_CS"/>
</dbReference>
<comment type="similarity">
    <text evidence="1">Belongs to the N(4)/N(6)-methyltransferase family.</text>
</comment>
<dbReference type="Gene3D" id="3.40.50.150">
    <property type="entry name" value="Vaccinia Virus protein VP39"/>
    <property type="match status" value="1"/>
</dbReference>
<evidence type="ECO:0000256" key="3">
    <source>
        <dbReference type="ARBA" id="ARBA00022679"/>
    </source>
</evidence>
<dbReference type="PROSITE" id="PS00092">
    <property type="entry name" value="N6_MTASE"/>
    <property type="match status" value="1"/>
</dbReference>
<protein>
    <submittedName>
        <fullName evidence="7">Site-specific DNA-methyltransferase</fullName>
    </submittedName>
</protein>
<keyword evidence="8" id="KW-1185">Reference proteome</keyword>
<dbReference type="InterPro" id="IPR002941">
    <property type="entry name" value="DNA_methylase_N4/N6"/>
</dbReference>
<keyword evidence="3" id="KW-0808">Transferase</keyword>
<gene>
    <name evidence="7" type="ORF">Cph01nite_31410</name>
</gene>
<dbReference type="SUPFAM" id="SSF53335">
    <property type="entry name" value="S-adenosyl-L-methionine-dependent methyltransferases"/>
    <property type="match status" value="1"/>
</dbReference>
<dbReference type="Pfam" id="PF01555">
    <property type="entry name" value="N6_N4_Mtase"/>
    <property type="match status" value="1"/>
</dbReference>
<keyword evidence="2" id="KW-0489">Methyltransferase</keyword>
<dbReference type="PANTHER" id="PTHR13370">
    <property type="entry name" value="RNA METHYLASE-RELATED"/>
    <property type="match status" value="1"/>
</dbReference>
<evidence type="ECO:0000259" key="6">
    <source>
        <dbReference type="Pfam" id="PF01555"/>
    </source>
</evidence>
<dbReference type="Proteomes" id="UP000614741">
    <property type="component" value="Unassembled WGS sequence"/>
</dbReference>
<dbReference type="RefSeq" id="WP_203675670.1">
    <property type="nucleotide sequence ID" value="NZ_BONP01000025.1"/>
</dbReference>
<keyword evidence="4" id="KW-0949">S-adenosyl-L-methionine</keyword>
<evidence type="ECO:0000313" key="8">
    <source>
        <dbReference type="Proteomes" id="UP000614741"/>
    </source>
</evidence>
<feature type="region of interest" description="Disordered" evidence="5">
    <location>
        <begin position="596"/>
        <end position="618"/>
    </location>
</feature>
<dbReference type="InterPro" id="IPR029063">
    <property type="entry name" value="SAM-dependent_MTases_sf"/>
</dbReference>
<comment type="caution">
    <text evidence="7">The sequence shown here is derived from an EMBL/GenBank/DDBJ whole genome shotgun (WGS) entry which is preliminary data.</text>
</comment>
<dbReference type="InterPro" id="IPR002295">
    <property type="entry name" value="N4/N6-MTase_EcoPI_Mod-like"/>
</dbReference>
<feature type="region of interest" description="Disordered" evidence="5">
    <location>
        <begin position="1"/>
        <end position="22"/>
    </location>
</feature>
<accession>A0ABQ4DPX2</accession>
<dbReference type="PANTHER" id="PTHR13370:SF16">
    <property type="entry name" value="SITE-SPECIFIC DNA-METHYLTRANSFERASE (ADENINE-SPECIFIC)"/>
    <property type="match status" value="1"/>
</dbReference>
<evidence type="ECO:0000313" key="7">
    <source>
        <dbReference type="EMBL" id="GIG41379.1"/>
    </source>
</evidence>
<name>A0ABQ4DPX2_9CELL</name>
<sequence>MPAADRTTPVESHQHDDRRVNIPTADAEYFVDDAVAAPRNVTWARRDPALDPQLVWRGKDAQSDVLDVVTPPIYIQEKIDPRALIENLRQTAAKSEDEPEFTLFEEFDDLGPFESVEFYEHESKWANRMILGDSLAVMSSLADRENLRGQVQAIYLDPPYGIKFGSNWQPRVDKRDVKDGSLSDMAREAEQIKAFRDTWEDGIHSYLAYLRDRLAIARELLTDSGSIFVQIGDENVHLVRSLLDETFGRENFVSIITYNKTAGQTAEYLSGVSDFILWFAKSRESMKFRRLFTKRTLGEAGSSKYDQAELPDGTRMPLSRVAKGQHYRVFRVDNMTSQSAGREKGIGAASWFPVEIDGKTILPTSQTRWKTNEKGMARLQIARRVTLTGRSIGYVRYHDDFPAMTLTNAWSDIGGIQSRADPKVYVVQTATSAIERCLLMTTDPGDLVLDPTCGSGTTAYVAEQWGRRWITIDTSRVATALARQRLMAARFPYYLLADSAEGEAKERSLGAQMKSIGSSHQGDVRQGFVYDRIPHITLKSIANNPDIVEGMSRDEIDAAVRRHADVEYLYDRPFENKKKVRVSGRFTVESLSPHRSSSFDAAFPHGPEPTETSQPVGAGYESTIVDNLRTAGVQNGRRRERTVFTSIDPNPGTFVQYLGSAASQADVDAAKAISTHAEPATRKVAICLGPEYGTVDARMVKAAAREALEMSDVEQLLVLGYAFEANALDAVGETQREGFASVAAEHKLGRLPVVLVRMNVDLAMGDELLKNSKAANLFTVFGEPDIDVRVTEAGVVVEIKGVDVYDPTTGDVRSDSADGIALWMVDTDYDEEQFFVRHAYFSGAGDPYKKLKTSLKAEIDPEAWDSLYGTVSRPFPAPSTGKIAVKAINYYGDEVLVVREVTA</sequence>
<feature type="domain" description="DNA methylase N-4/N-6" evidence="6">
    <location>
        <begin position="151"/>
        <end position="478"/>
    </location>
</feature>
<evidence type="ECO:0000256" key="2">
    <source>
        <dbReference type="ARBA" id="ARBA00022603"/>
    </source>
</evidence>
<organism evidence="7 8">
    <name type="scientific">Cellulomonas phragmiteti</name>
    <dbReference type="NCBI Taxonomy" id="478780"/>
    <lineage>
        <taxon>Bacteria</taxon>
        <taxon>Bacillati</taxon>
        <taxon>Actinomycetota</taxon>
        <taxon>Actinomycetes</taxon>
        <taxon>Micrococcales</taxon>
        <taxon>Cellulomonadaceae</taxon>
        <taxon>Cellulomonas</taxon>
    </lineage>
</organism>
<dbReference type="EMBL" id="BONP01000025">
    <property type="protein sequence ID" value="GIG41379.1"/>
    <property type="molecule type" value="Genomic_DNA"/>
</dbReference>
<evidence type="ECO:0000256" key="5">
    <source>
        <dbReference type="SAM" id="MobiDB-lite"/>
    </source>
</evidence>
<reference evidence="7 8" key="1">
    <citation type="submission" date="2021-01" db="EMBL/GenBank/DDBJ databases">
        <title>Whole genome shotgun sequence of Cellulomonas phragmiteti NBRC 110785.</title>
        <authorList>
            <person name="Komaki H."/>
            <person name="Tamura T."/>
        </authorList>
    </citation>
    <scope>NUCLEOTIDE SEQUENCE [LARGE SCALE GENOMIC DNA]</scope>
    <source>
        <strain evidence="7 8">NBRC 110785</strain>
    </source>
</reference>
<evidence type="ECO:0000256" key="4">
    <source>
        <dbReference type="ARBA" id="ARBA00022691"/>
    </source>
</evidence>
<dbReference type="PRINTS" id="PR00506">
    <property type="entry name" value="D21N6MTFRASE"/>
</dbReference>